<evidence type="ECO:0000256" key="2">
    <source>
        <dbReference type="ARBA" id="ARBA00023125"/>
    </source>
</evidence>
<evidence type="ECO:0000256" key="1">
    <source>
        <dbReference type="ARBA" id="ARBA00023015"/>
    </source>
</evidence>
<keyword evidence="3" id="KW-0804">Transcription</keyword>
<dbReference type="PANTHER" id="PTHR30055:SF151">
    <property type="entry name" value="TRANSCRIPTIONAL REGULATORY PROTEIN"/>
    <property type="match status" value="1"/>
</dbReference>
<gene>
    <name evidence="6" type="ORF">Q8A70_19780</name>
</gene>
<proteinExistence type="predicted"/>
<evidence type="ECO:0000259" key="5">
    <source>
        <dbReference type="Pfam" id="PF02909"/>
    </source>
</evidence>
<feature type="domain" description="Tetracycline repressor TetR C-terminal" evidence="5">
    <location>
        <begin position="111"/>
        <end position="254"/>
    </location>
</feature>
<dbReference type="Pfam" id="PF02909">
    <property type="entry name" value="TetR_C_1"/>
    <property type="match status" value="1"/>
</dbReference>
<evidence type="ECO:0000313" key="7">
    <source>
        <dbReference type="Proteomes" id="UP001230156"/>
    </source>
</evidence>
<dbReference type="Proteomes" id="UP001230156">
    <property type="component" value="Unassembled WGS sequence"/>
</dbReference>
<feature type="region of interest" description="Disordered" evidence="4">
    <location>
        <begin position="1"/>
        <end position="25"/>
    </location>
</feature>
<dbReference type="RefSeq" id="WP_379958535.1">
    <property type="nucleotide sequence ID" value="NZ_JAUYVI010000006.1"/>
</dbReference>
<evidence type="ECO:0000256" key="3">
    <source>
        <dbReference type="ARBA" id="ARBA00023163"/>
    </source>
</evidence>
<dbReference type="InterPro" id="IPR009057">
    <property type="entry name" value="Homeodomain-like_sf"/>
</dbReference>
<feature type="compositionally biased region" description="Basic and acidic residues" evidence="4">
    <location>
        <begin position="7"/>
        <end position="25"/>
    </location>
</feature>
<keyword evidence="1" id="KW-0805">Transcription regulation</keyword>
<protein>
    <submittedName>
        <fullName evidence="6">TetR/AcrR family transcriptional regulator C-terminal domain-containing protein</fullName>
    </submittedName>
</protein>
<organism evidence="6 7">
    <name type="scientific">Dongia sedimenti</name>
    <dbReference type="NCBI Taxonomy" id="3064282"/>
    <lineage>
        <taxon>Bacteria</taxon>
        <taxon>Pseudomonadati</taxon>
        <taxon>Pseudomonadota</taxon>
        <taxon>Alphaproteobacteria</taxon>
        <taxon>Rhodospirillales</taxon>
        <taxon>Dongiaceae</taxon>
        <taxon>Dongia</taxon>
    </lineage>
</organism>
<dbReference type="SUPFAM" id="SSF48498">
    <property type="entry name" value="Tetracyclin repressor-like, C-terminal domain"/>
    <property type="match status" value="1"/>
</dbReference>
<dbReference type="Gene3D" id="1.10.357.10">
    <property type="entry name" value="Tetracycline Repressor, domain 2"/>
    <property type="match status" value="1"/>
</dbReference>
<dbReference type="SUPFAM" id="SSF46689">
    <property type="entry name" value="Homeodomain-like"/>
    <property type="match status" value="1"/>
</dbReference>
<name>A0ABU0YQE0_9PROT</name>
<accession>A0ABU0YQE0</accession>
<keyword evidence="7" id="KW-1185">Reference proteome</keyword>
<dbReference type="InterPro" id="IPR050109">
    <property type="entry name" value="HTH-type_TetR-like_transc_reg"/>
</dbReference>
<evidence type="ECO:0000256" key="4">
    <source>
        <dbReference type="SAM" id="MobiDB-lite"/>
    </source>
</evidence>
<dbReference type="InterPro" id="IPR036271">
    <property type="entry name" value="Tet_transcr_reg_TetR-rel_C_sf"/>
</dbReference>
<comment type="caution">
    <text evidence="6">The sequence shown here is derived from an EMBL/GenBank/DDBJ whole genome shotgun (WGS) entry which is preliminary data.</text>
</comment>
<dbReference type="PANTHER" id="PTHR30055">
    <property type="entry name" value="HTH-TYPE TRANSCRIPTIONAL REGULATOR RUTR"/>
    <property type="match status" value="1"/>
</dbReference>
<reference evidence="7" key="1">
    <citation type="submission" date="2023-08" db="EMBL/GenBank/DDBJ databases">
        <title>Rhodospirillaceae gen. nov., a novel taxon isolated from the Yangtze River Yuezi River estuary sludge.</title>
        <authorList>
            <person name="Ruan L."/>
        </authorList>
    </citation>
    <scope>NUCLEOTIDE SEQUENCE [LARGE SCALE GENOMIC DNA]</scope>
    <source>
        <strain evidence="7">R-7</strain>
    </source>
</reference>
<dbReference type="InterPro" id="IPR004111">
    <property type="entry name" value="Repressor_TetR_C"/>
</dbReference>
<dbReference type="Gene3D" id="1.10.10.60">
    <property type="entry name" value="Homeodomain-like"/>
    <property type="match status" value="1"/>
</dbReference>
<dbReference type="EMBL" id="JAUYVI010000006">
    <property type="protein sequence ID" value="MDQ7249939.1"/>
    <property type="molecule type" value="Genomic_DNA"/>
</dbReference>
<keyword evidence="2" id="KW-0238">DNA-binding</keyword>
<sequence length="270" mass="29881">MTKPPKSRADDLQPPDLRTEHLQPEIRTVWERAEPAPRPAPVPLSRDGIVRAAIAIADAEDLAAVSLRKVAAALDAGPMRLYGFMSTKDELLDLMADAVYAEMVPDEAATRDWRDALRVFARETRRIAHQHPWFVDLLGGRPRLGPNTLAHMERLLAALHAAPGFESIDAAVQAAKTINAYVIGVVRSEVSEIIAERESGMDKAAWQSANWHYMQRVIATGRFPTLAKVVRDASHPPADAVFDHGLDCVLDGIALRLLETKKKKKKSRVR</sequence>
<evidence type="ECO:0000313" key="6">
    <source>
        <dbReference type="EMBL" id="MDQ7249939.1"/>
    </source>
</evidence>